<accession>A0A1G9FEF2</accession>
<dbReference type="InterPro" id="IPR026444">
    <property type="entry name" value="Secre_tail"/>
</dbReference>
<feature type="transmembrane region" description="Helical" evidence="1">
    <location>
        <begin position="21"/>
        <end position="40"/>
    </location>
</feature>
<keyword evidence="1" id="KW-0812">Transmembrane</keyword>
<dbReference type="OrthoDB" id="1490051at2"/>
<organism evidence="3 4">
    <name type="scientific">Catalinimonas alkaloidigena</name>
    <dbReference type="NCBI Taxonomy" id="1075417"/>
    <lineage>
        <taxon>Bacteria</taxon>
        <taxon>Pseudomonadati</taxon>
        <taxon>Bacteroidota</taxon>
        <taxon>Cytophagia</taxon>
        <taxon>Cytophagales</taxon>
        <taxon>Catalimonadaceae</taxon>
        <taxon>Catalinimonas</taxon>
    </lineage>
</organism>
<feature type="domain" description="Secretion system C-terminal sorting" evidence="2">
    <location>
        <begin position="597"/>
        <end position="666"/>
    </location>
</feature>
<proteinExistence type="predicted"/>
<evidence type="ECO:0000313" key="3">
    <source>
        <dbReference type="EMBL" id="SDK86593.1"/>
    </source>
</evidence>
<dbReference type="EMBL" id="FNFO01000003">
    <property type="protein sequence ID" value="SDK86593.1"/>
    <property type="molecule type" value="Genomic_DNA"/>
</dbReference>
<dbReference type="Proteomes" id="UP000198510">
    <property type="component" value="Unassembled WGS sequence"/>
</dbReference>
<name>A0A1G9FEF2_9BACT</name>
<reference evidence="3 4" key="1">
    <citation type="submission" date="2016-10" db="EMBL/GenBank/DDBJ databases">
        <authorList>
            <person name="de Groot N.N."/>
        </authorList>
    </citation>
    <scope>NUCLEOTIDE SEQUENCE [LARGE SCALE GENOMIC DNA]</scope>
    <source>
        <strain evidence="3 4">DSM 25186</strain>
    </source>
</reference>
<sequence length="675" mass="69369">MKSRKRLHLRPRTAVSTRLHTVAKAFALTALFGIGVFLYIQFGNSDRALAAPPTSISGVINSYARVVAKNYASRLLAIDNFSGSWDDFQIGDKVMIMQMKGASVSTANDATFGSITGYGMSGRYELTTIEDKYITNVNGTNYNVLAFSSLLYDYSATTQVVRVPQYENATVTGTLTALPWDPTLGRGGILALEVEQVLRLEGDIDVSELGFIGGIPNTTSNGGGTDDATYFTAEGTGFGQKGEGIVNVTNDNYRWGRGAVANGGGGGNTHNAGGGGGSNYTRGGNGGDSYYGPGGNGVAGYALDYNASENRVFLGGGGGGGQQNNGNSTSGGRGGGLALVRAGSLVSDCAGTHGIRANGQSAANTVGGGNDGGGGGGAGGTLMLDVNSMPLNCELTFEANGGNGGSVTSSDSHGGGGGGGAGAILRFTSASSPYATFNQTPGSAGAGCNTCDASQPGVANTGNNGDPCPVGGCAQAETAWVVDGEATVLPVTLISFEATPTAEHAVQLHWATAAEVNNAHFTLERSADGNVYTPLVQVEGAGTVNQRRDYTWTDQQPLAGTSYYRLSQTDFDGTTETFAPVAVTLSEKAQVSLSSAYPNPFRDVLHIVYESNEAGTGRILLTNQQGVAVKSQQEALIRGKQEVSLSGVAHLPSGLYFVTIEVNDQVSNVIKVVKQ</sequence>
<protein>
    <submittedName>
        <fullName evidence="3">Por secretion system C-terminal sorting domain-containing protein</fullName>
    </submittedName>
</protein>
<evidence type="ECO:0000259" key="2">
    <source>
        <dbReference type="Pfam" id="PF18962"/>
    </source>
</evidence>
<evidence type="ECO:0000313" key="4">
    <source>
        <dbReference type="Proteomes" id="UP000198510"/>
    </source>
</evidence>
<dbReference type="Pfam" id="PF18962">
    <property type="entry name" value="Por_Secre_tail"/>
    <property type="match status" value="1"/>
</dbReference>
<dbReference type="AlphaFoldDB" id="A0A1G9FEF2"/>
<dbReference type="RefSeq" id="WP_089681733.1">
    <property type="nucleotide sequence ID" value="NZ_FNFO01000003.1"/>
</dbReference>
<evidence type="ECO:0000256" key="1">
    <source>
        <dbReference type="SAM" id="Phobius"/>
    </source>
</evidence>
<keyword evidence="1" id="KW-1133">Transmembrane helix</keyword>
<dbReference type="STRING" id="1075417.SAMN05421823_103750"/>
<keyword evidence="1" id="KW-0472">Membrane</keyword>
<gene>
    <name evidence="3" type="ORF">SAMN05421823_103750</name>
</gene>
<keyword evidence="4" id="KW-1185">Reference proteome</keyword>
<dbReference type="NCBIfam" id="TIGR04183">
    <property type="entry name" value="Por_Secre_tail"/>
    <property type="match status" value="1"/>
</dbReference>